<dbReference type="PANTHER" id="PTHR22761">
    <property type="entry name" value="CHARGED MULTIVESICULAR BODY PROTEIN"/>
    <property type="match status" value="1"/>
</dbReference>
<evidence type="ECO:0008006" key="5">
    <source>
        <dbReference type="Google" id="ProtNLM"/>
    </source>
</evidence>
<evidence type="ECO:0000256" key="1">
    <source>
        <dbReference type="ARBA" id="ARBA00006190"/>
    </source>
</evidence>
<dbReference type="GO" id="GO:0005771">
    <property type="term" value="C:multivesicular body"/>
    <property type="evidence" value="ECO:0007669"/>
    <property type="project" value="TreeGrafter"/>
</dbReference>
<keyword evidence="4" id="KW-1185">Reference proteome</keyword>
<name>A0AAN4ZF56_9BILA</name>
<protein>
    <recommendedName>
        <fullName evidence="5">Charged multivesicular body protein 4b</fullName>
    </recommendedName>
</protein>
<dbReference type="PANTHER" id="PTHR22761:SF78">
    <property type="entry name" value="CHARGED MULTIVESICULAR BODY PROTEIN 4B"/>
    <property type="match status" value="1"/>
</dbReference>
<proteinExistence type="inferred from homology"/>
<evidence type="ECO:0000313" key="4">
    <source>
        <dbReference type="Proteomes" id="UP001328107"/>
    </source>
</evidence>
<comment type="similarity">
    <text evidence="1">Belongs to the SNF7 family.</text>
</comment>
<dbReference type="GO" id="GO:0000815">
    <property type="term" value="C:ESCRT III complex"/>
    <property type="evidence" value="ECO:0007669"/>
    <property type="project" value="TreeGrafter"/>
</dbReference>
<dbReference type="Pfam" id="PF03357">
    <property type="entry name" value="Snf7"/>
    <property type="match status" value="1"/>
</dbReference>
<dbReference type="GO" id="GO:0032511">
    <property type="term" value="P:late endosome to vacuole transport via multivesicular body sorting pathway"/>
    <property type="evidence" value="ECO:0007669"/>
    <property type="project" value="TreeGrafter"/>
</dbReference>
<evidence type="ECO:0000256" key="2">
    <source>
        <dbReference type="SAM" id="MobiDB-lite"/>
    </source>
</evidence>
<dbReference type="EMBL" id="BTRK01000002">
    <property type="protein sequence ID" value="GMR37378.1"/>
    <property type="molecule type" value="Genomic_DNA"/>
</dbReference>
<dbReference type="GO" id="GO:0006900">
    <property type="term" value="P:vesicle budding from membrane"/>
    <property type="evidence" value="ECO:0007669"/>
    <property type="project" value="TreeGrafter"/>
</dbReference>
<reference evidence="4" key="1">
    <citation type="submission" date="2022-10" db="EMBL/GenBank/DDBJ databases">
        <title>Genome assembly of Pristionchus species.</title>
        <authorList>
            <person name="Yoshida K."/>
            <person name="Sommer R.J."/>
        </authorList>
    </citation>
    <scope>NUCLEOTIDE SEQUENCE [LARGE SCALE GENOMIC DNA]</scope>
    <source>
        <strain evidence="4">RS5460</strain>
    </source>
</reference>
<feature type="region of interest" description="Disordered" evidence="2">
    <location>
        <begin position="25"/>
        <end position="44"/>
    </location>
</feature>
<accession>A0AAN4ZF56</accession>
<evidence type="ECO:0000313" key="3">
    <source>
        <dbReference type="EMBL" id="GMR37378.1"/>
    </source>
</evidence>
<dbReference type="Gene3D" id="1.10.287.1060">
    <property type="entry name" value="ESAT-6-like"/>
    <property type="match status" value="1"/>
</dbReference>
<dbReference type="AlphaFoldDB" id="A0AAN4ZF56"/>
<feature type="compositionally biased region" description="Basic and acidic residues" evidence="2">
    <location>
        <begin position="27"/>
        <end position="42"/>
    </location>
</feature>
<organism evidence="3 4">
    <name type="scientific">Pristionchus mayeri</name>
    <dbReference type="NCBI Taxonomy" id="1317129"/>
    <lineage>
        <taxon>Eukaryota</taxon>
        <taxon>Metazoa</taxon>
        <taxon>Ecdysozoa</taxon>
        <taxon>Nematoda</taxon>
        <taxon>Chromadorea</taxon>
        <taxon>Rhabditida</taxon>
        <taxon>Rhabditina</taxon>
        <taxon>Diplogasteromorpha</taxon>
        <taxon>Diplogasteroidea</taxon>
        <taxon>Neodiplogasteridae</taxon>
        <taxon>Pristionchus</taxon>
    </lineage>
</organism>
<dbReference type="InterPro" id="IPR005024">
    <property type="entry name" value="Snf7_fam"/>
</dbReference>
<gene>
    <name evidence="3" type="ORF">PMAYCL1PPCAC_07573</name>
</gene>
<feature type="non-terminal residue" evidence="3">
    <location>
        <position position="1"/>
    </location>
</feature>
<dbReference type="GO" id="GO:0009898">
    <property type="term" value="C:cytoplasmic side of plasma membrane"/>
    <property type="evidence" value="ECO:0007669"/>
    <property type="project" value="TreeGrafter"/>
</dbReference>
<comment type="caution">
    <text evidence="3">The sequence shown here is derived from an EMBL/GenBank/DDBJ whole genome shotgun (WGS) entry which is preliminary data.</text>
</comment>
<sequence length="267" mass="29390">SSSFSHSVFFPSSLLIPSSIMAKGKKEKIQAKEEKNMGKREQMSSMLRKVFKSRKRKSQSLSSEDAIGQLREIEEMLVKKQTHFEKKIEEEMATAREAGTKNKRVALAALKRKKMYETELARIDGVLTKLEAQRTAIENAGMNAEVVNVLGQANKTLKKSNMDLDLDKVSDLMDNIAEQLDQANEFAEAISQPLPGAVDMLQEEDLEAELQKLQGDIAPSLPSVPAATAAAAVELPDVPSAPVTRSHKAKIARDDSMSELEAWAAAH</sequence>
<dbReference type="Proteomes" id="UP001328107">
    <property type="component" value="Unassembled WGS sequence"/>
</dbReference>
<dbReference type="Gene3D" id="6.10.250.1710">
    <property type="match status" value="1"/>
</dbReference>